<protein>
    <submittedName>
        <fullName evidence="2">Uncharacterized protein</fullName>
    </submittedName>
</protein>
<organism evidence="2 3">
    <name type="scientific">Datura stramonium</name>
    <name type="common">Jimsonweed</name>
    <name type="synonym">Common thornapple</name>
    <dbReference type="NCBI Taxonomy" id="4076"/>
    <lineage>
        <taxon>Eukaryota</taxon>
        <taxon>Viridiplantae</taxon>
        <taxon>Streptophyta</taxon>
        <taxon>Embryophyta</taxon>
        <taxon>Tracheophyta</taxon>
        <taxon>Spermatophyta</taxon>
        <taxon>Magnoliopsida</taxon>
        <taxon>eudicotyledons</taxon>
        <taxon>Gunneridae</taxon>
        <taxon>Pentapetalae</taxon>
        <taxon>asterids</taxon>
        <taxon>lamiids</taxon>
        <taxon>Solanales</taxon>
        <taxon>Solanaceae</taxon>
        <taxon>Solanoideae</taxon>
        <taxon>Datureae</taxon>
        <taxon>Datura</taxon>
    </lineage>
</organism>
<dbReference type="EMBL" id="JACEIK010003072">
    <property type="protein sequence ID" value="MCD9640166.1"/>
    <property type="molecule type" value="Genomic_DNA"/>
</dbReference>
<proteinExistence type="predicted"/>
<sequence>MMAAMFQQAMESLVEKIQTQPQVNMMSGENNGYNQSDEPLRRGPSQISSSINGAPTNSAAYTARDNYGPVGRGVGNKSTSDRGSGAVGRGQFQVFALNR</sequence>
<gene>
    <name evidence="2" type="ORF">HAX54_025310</name>
</gene>
<feature type="region of interest" description="Disordered" evidence="1">
    <location>
        <begin position="24"/>
        <end position="99"/>
    </location>
</feature>
<keyword evidence="3" id="KW-1185">Reference proteome</keyword>
<evidence type="ECO:0000313" key="3">
    <source>
        <dbReference type="Proteomes" id="UP000823775"/>
    </source>
</evidence>
<accession>A0ABS8UZB5</accession>
<evidence type="ECO:0000313" key="2">
    <source>
        <dbReference type="EMBL" id="MCD9640166.1"/>
    </source>
</evidence>
<evidence type="ECO:0000256" key="1">
    <source>
        <dbReference type="SAM" id="MobiDB-lite"/>
    </source>
</evidence>
<comment type="caution">
    <text evidence="2">The sequence shown here is derived from an EMBL/GenBank/DDBJ whole genome shotgun (WGS) entry which is preliminary data.</text>
</comment>
<feature type="compositionally biased region" description="Polar residues" evidence="1">
    <location>
        <begin position="24"/>
        <end position="37"/>
    </location>
</feature>
<dbReference type="Proteomes" id="UP000823775">
    <property type="component" value="Unassembled WGS sequence"/>
</dbReference>
<name>A0ABS8UZB5_DATST</name>
<feature type="compositionally biased region" description="Polar residues" evidence="1">
    <location>
        <begin position="45"/>
        <end position="60"/>
    </location>
</feature>
<reference evidence="2 3" key="1">
    <citation type="journal article" date="2021" name="BMC Genomics">
        <title>Datura genome reveals duplications of psychoactive alkaloid biosynthetic genes and high mutation rate following tissue culture.</title>
        <authorList>
            <person name="Rajewski A."/>
            <person name="Carter-House D."/>
            <person name="Stajich J."/>
            <person name="Litt A."/>
        </authorList>
    </citation>
    <scope>NUCLEOTIDE SEQUENCE [LARGE SCALE GENOMIC DNA]</scope>
    <source>
        <strain evidence="2">AR-01</strain>
    </source>
</reference>